<dbReference type="PANTHER" id="PTHR23086">
    <property type="entry name" value="PHOSPHATIDYLINOSITOL-4-PHOSPHATE 5-KINASE"/>
    <property type="match status" value="1"/>
</dbReference>
<dbReference type="PROSITE" id="PS51455">
    <property type="entry name" value="PIPK"/>
    <property type="match status" value="1"/>
</dbReference>
<evidence type="ECO:0000256" key="1">
    <source>
        <dbReference type="ARBA" id="ARBA00012172"/>
    </source>
</evidence>
<keyword evidence="2" id="KW-0418">Kinase</keyword>
<dbReference type="Gene3D" id="3.30.810.10">
    <property type="entry name" value="2-Layer Sandwich"/>
    <property type="match status" value="1"/>
</dbReference>
<feature type="domain" description="PIPK" evidence="4">
    <location>
        <begin position="1"/>
        <end position="335"/>
    </location>
</feature>
<dbReference type="InterPro" id="IPR027483">
    <property type="entry name" value="PInositol-4-P-4/5-kinase_C_sf"/>
</dbReference>
<proteinExistence type="predicted"/>
<organism evidence="5">
    <name type="scientific">Setaria italica</name>
    <name type="common">Foxtail millet</name>
    <name type="synonym">Panicum italicum</name>
    <dbReference type="NCBI Taxonomy" id="4555"/>
    <lineage>
        <taxon>Eukaryota</taxon>
        <taxon>Viridiplantae</taxon>
        <taxon>Streptophyta</taxon>
        <taxon>Embryophyta</taxon>
        <taxon>Tracheophyta</taxon>
        <taxon>Spermatophyta</taxon>
        <taxon>Magnoliopsida</taxon>
        <taxon>Liliopsida</taxon>
        <taxon>Poales</taxon>
        <taxon>Poaceae</taxon>
        <taxon>PACMAD clade</taxon>
        <taxon>Panicoideae</taxon>
        <taxon>Panicodae</taxon>
        <taxon>Paniceae</taxon>
        <taxon>Cenchrinae</taxon>
        <taxon>Setaria</taxon>
    </lineage>
</organism>
<dbReference type="GO" id="GO:0016308">
    <property type="term" value="F:1-phosphatidylinositol-4-phosphate 5-kinase activity"/>
    <property type="evidence" value="ECO:0007669"/>
    <property type="project" value="UniProtKB-EC"/>
</dbReference>
<evidence type="ECO:0000256" key="2">
    <source>
        <dbReference type="PROSITE-ProRule" id="PRU00781"/>
    </source>
</evidence>
<evidence type="ECO:0000313" key="5">
    <source>
        <dbReference type="EMBL" id="RCV44746.1"/>
    </source>
</evidence>
<dbReference type="GO" id="GO:0046488">
    <property type="term" value="P:phosphatidylinositol metabolic process"/>
    <property type="evidence" value="ECO:0007669"/>
    <property type="project" value="UniProtKB-UniRule"/>
</dbReference>
<sequence>MLNLQLGIRHAVGKQGPITLDLKSSAFDPKEKVWTRFPPEGSKYTPPHSSCDFKWKDYCPQVFRTLRKLFKVDAADYMLSLCGDQALRELSSPGKSGSFFYLTSNDQYMIKTMKKAEVKVRFVIMGNLFCSEYSIHRRFDLKGSSLGRTTDKPQTEIDEYTTLKDLDLNFIFRLQKHWYQEFQSRQVNRDCEFLEQENIMDYSLLVGVHFRDTRDRLLTGGSFDSDSSRGSSPHLSRGDTDPNRFAKIKLGSNMPIRAERTVRKTDIEPQIIGEPTGEFYDVVLYFGIIDILQDYDISKKLEHAYKSFQYDPTSISAVDPKQYARRFRDFVFKAFQEDKFDL</sequence>
<dbReference type="EMBL" id="CM003536">
    <property type="protein sequence ID" value="RCV44746.1"/>
    <property type="molecule type" value="Genomic_DNA"/>
</dbReference>
<dbReference type="OrthoDB" id="70770at2759"/>
<name>A0A368SQQ1_SETIT</name>
<dbReference type="AlphaFoldDB" id="A0A368SQQ1"/>
<keyword evidence="2" id="KW-0547">Nucleotide-binding</keyword>
<accession>A0A368SQQ1</accession>
<gene>
    <name evidence="5" type="ORF">SETIT_9G399500v2</name>
</gene>
<dbReference type="Pfam" id="PF01504">
    <property type="entry name" value="PIP5K"/>
    <property type="match status" value="1"/>
</dbReference>
<evidence type="ECO:0000259" key="4">
    <source>
        <dbReference type="PROSITE" id="PS51455"/>
    </source>
</evidence>
<dbReference type="InterPro" id="IPR023610">
    <property type="entry name" value="PInositol-4/5-P-5/4-kinase"/>
</dbReference>
<reference evidence="5" key="1">
    <citation type="journal article" date="2012" name="Nat. Biotechnol.">
        <title>Reference genome sequence of the model plant Setaria.</title>
        <authorList>
            <person name="Bennetzen J.L."/>
            <person name="Schmutz J."/>
            <person name="Wang H."/>
            <person name="Percifield R."/>
            <person name="Hawkins J."/>
            <person name="Pontaroli A.C."/>
            <person name="Estep M."/>
            <person name="Feng L."/>
            <person name="Vaughn J.N."/>
            <person name="Grimwood J."/>
            <person name="Jenkins J."/>
            <person name="Barry K."/>
            <person name="Lindquist E."/>
            <person name="Hellsten U."/>
            <person name="Deshpande S."/>
            <person name="Wang X."/>
            <person name="Wu X."/>
            <person name="Mitros T."/>
            <person name="Triplett J."/>
            <person name="Yang X."/>
            <person name="Ye C.Y."/>
            <person name="Mauro-Herrera M."/>
            <person name="Wang L."/>
            <person name="Li P."/>
            <person name="Sharma M."/>
            <person name="Sharma R."/>
            <person name="Ronald P.C."/>
            <person name="Panaud O."/>
            <person name="Kellogg E.A."/>
            <person name="Brutnell T.P."/>
            <person name="Doust A.N."/>
            <person name="Tuskan G.A."/>
            <person name="Rokhsar D."/>
            <person name="Devos K.M."/>
        </authorList>
    </citation>
    <scope>NUCLEOTIDE SEQUENCE [LARGE SCALE GENOMIC DNA]</scope>
    <source>
        <strain evidence="5">Yugu1</strain>
    </source>
</reference>
<keyword evidence="2" id="KW-0067">ATP-binding</keyword>
<reference evidence="5" key="2">
    <citation type="submission" date="2015-07" db="EMBL/GenBank/DDBJ databases">
        <authorList>
            <person name="Noorani M."/>
        </authorList>
    </citation>
    <scope>NUCLEOTIDE SEQUENCE</scope>
    <source>
        <strain evidence="5">Yugu1</strain>
    </source>
</reference>
<dbReference type="SUPFAM" id="SSF56104">
    <property type="entry name" value="SAICAR synthase-like"/>
    <property type="match status" value="1"/>
</dbReference>
<dbReference type="Gene3D" id="3.30.800.10">
    <property type="entry name" value="Phosphatidylinositol Phosphate Kinase II Beta"/>
    <property type="match status" value="1"/>
</dbReference>
<dbReference type="GO" id="GO:0005524">
    <property type="term" value="F:ATP binding"/>
    <property type="evidence" value="ECO:0007669"/>
    <property type="project" value="UniProtKB-UniRule"/>
</dbReference>
<keyword evidence="2" id="KW-0808">Transferase</keyword>
<dbReference type="InterPro" id="IPR027484">
    <property type="entry name" value="PInositol-4-P-5-kinase_N"/>
</dbReference>
<protein>
    <recommendedName>
        <fullName evidence="1">1-phosphatidylinositol-4-phosphate 5-kinase</fullName>
        <ecNumber evidence="1">2.7.1.68</ecNumber>
    </recommendedName>
</protein>
<feature type="region of interest" description="Disordered" evidence="3">
    <location>
        <begin position="221"/>
        <end position="242"/>
    </location>
</feature>
<feature type="compositionally biased region" description="Low complexity" evidence="3">
    <location>
        <begin position="221"/>
        <end position="235"/>
    </location>
</feature>
<dbReference type="SMART" id="SM00330">
    <property type="entry name" value="PIPKc"/>
    <property type="match status" value="1"/>
</dbReference>
<dbReference type="InterPro" id="IPR002498">
    <property type="entry name" value="PInositol-4-P-4/5-kinase_core"/>
</dbReference>
<dbReference type="CDD" id="cd17302">
    <property type="entry name" value="PIPKc_AtPIP5K_like"/>
    <property type="match status" value="1"/>
</dbReference>
<evidence type="ECO:0000256" key="3">
    <source>
        <dbReference type="SAM" id="MobiDB-lite"/>
    </source>
</evidence>
<dbReference type="EC" id="2.7.1.68" evidence="1"/>
<dbReference type="PANTHER" id="PTHR23086:SF57">
    <property type="entry name" value="1-PHOSPHATIDYLINOSITOL-4-PHOSPHATE 5-KINASE"/>
    <property type="match status" value="1"/>
</dbReference>